<proteinExistence type="predicted"/>
<dbReference type="AlphaFoldDB" id="A0A1J4JBF0"/>
<sequence>MFDFVLLFEKEYEKKDGKIQITSQYPEGIEFLDREIIEKLCIPRKLKKSDIFMFNTPNSYCYTYSFVSRISHKSGNQIRKKCSIVIISSHFRPSLFIDFLASVSMSFSRNEAEPLCRFVLVQSLLISWSTNNDGDLIVNYPYNTFIVSLNDNQSWTNGFNIAPLFPYVDNIWNAAIRNKGILIYAPTSALASSSTLAIFSIIEPFVYSEPYLNCTQRGDPRISKVYEHYEKTQSFEIEGPLLEMLSQYKIISTTDQKLFHFLSNLIVNSQYPNHLFRNPSQNSMNDSISDSQVDSFADPNNPTPPGTFLSSNSLFKAVIKINEKHFVHMNDLKSVYTKKTRRIIRQFNALLNFSLLSDPYFDILHKHVEETEFTRIWPNENRKELYADFQNTMTFKKWRHIESDREQLRTSFLSVPPKEAVEKVPPELCKEAIKQIHLILNAHKRDEHFGTILKLNLSLLKKKIKNVK</sequence>
<evidence type="ECO:0008006" key="4">
    <source>
        <dbReference type="Google" id="ProtNLM"/>
    </source>
</evidence>
<dbReference type="VEuPathDB" id="TrichDB:TRFO_10926"/>
<feature type="region of interest" description="Disordered" evidence="1">
    <location>
        <begin position="278"/>
        <end position="302"/>
    </location>
</feature>
<reference evidence="2" key="1">
    <citation type="submission" date="2016-10" db="EMBL/GenBank/DDBJ databases">
        <authorList>
            <person name="Benchimol M."/>
            <person name="Almeida L.G."/>
            <person name="Vasconcelos A.T."/>
            <person name="Perreira-Neves A."/>
            <person name="Rosa I.A."/>
            <person name="Tasca T."/>
            <person name="Bogo M.R."/>
            <person name="de Souza W."/>
        </authorList>
    </citation>
    <scope>NUCLEOTIDE SEQUENCE [LARGE SCALE GENOMIC DNA]</scope>
    <source>
        <strain evidence="2">K</strain>
    </source>
</reference>
<feature type="compositionally biased region" description="Polar residues" evidence="1">
    <location>
        <begin position="278"/>
        <end position="300"/>
    </location>
</feature>
<comment type="caution">
    <text evidence="2">The sequence shown here is derived from an EMBL/GenBank/DDBJ whole genome shotgun (WGS) entry which is preliminary data.</text>
</comment>
<keyword evidence="3" id="KW-1185">Reference proteome</keyword>
<dbReference type="RefSeq" id="XP_068347894.1">
    <property type="nucleotide sequence ID" value="XM_068495736.1"/>
</dbReference>
<dbReference type="GeneID" id="94830440"/>
<accession>A0A1J4JBF0</accession>
<evidence type="ECO:0000256" key="1">
    <source>
        <dbReference type="SAM" id="MobiDB-lite"/>
    </source>
</evidence>
<dbReference type="EMBL" id="MLAK01001293">
    <property type="protein sequence ID" value="OHS94757.1"/>
    <property type="molecule type" value="Genomic_DNA"/>
</dbReference>
<evidence type="ECO:0000313" key="3">
    <source>
        <dbReference type="Proteomes" id="UP000179807"/>
    </source>
</evidence>
<dbReference type="Proteomes" id="UP000179807">
    <property type="component" value="Unassembled WGS sequence"/>
</dbReference>
<name>A0A1J4JBF0_9EUKA</name>
<gene>
    <name evidence="2" type="ORF">TRFO_10926</name>
</gene>
<organism evidence="2 3">
    <name type="scientific">Tritrichomonas foetus</name>
    <dbReference type="NCBI Taxonomy" id="1144522"/>
    <lineage>
        <taxon>Eukaryota</taxon>
        <taxon>Metamonada</taxon>
        <taxon>Parabasalia</taxon>
        <taxon>Tritrichomonadida</taxon>
        <taxon>Tritrichomonadidae</taxon>
        <taxon>Tritrichomonas</taxon>
    </lineage>
</organism>
<protein>
    <recommendedName>
        <fullName evidence="4">UDENN domain-containing protein</fullName>
    </recommendedName>
</protein>
<evidence type="ECO:0000313" key="2">
    <source>
        <dbReference type="EMBL" id="OHS94757.1"/>
    </source>
</evidence>